<sequence>MGSIGKTTLARQVFNHEIVKNHFDGVAWVCISQQFTRKYVWHTILQKLSAQHDEYRDSNMTEDELQDKLFRQLEISNSLIVTSYS</sequence>
<reference evidence="3" key="1">
    <citation type="journal article" date="2011" name="Nat. Genet.">
        <title>The Arabidopsis lyrata genome sequence and the basis of rapid genome size change.</title>
        <authorList>
            <person name="Hu T.T."/>
            <person name="Pattyn P."/>
            <person name="Bakker E.G."/>
            <person name="Cao J."/>
            <person name="Cheng J.-F."/>
            <person name="Clark R.M."/>
            <person name="Fahlgren N."/>
            <person name="Fawcett J.A."/>
            <person name="Grimwood J."/>
            <person name="Gundlach H."/>
            <person name="Haberer G."/>
            <person name="Hollister J.D."/>
            <person name="Ossowski S."/>
            <person name="Ottilar R.P."/>
            <person name="Salamov A.A."/>
            <person name="Schneeberger K."/>
            <person name="Spannagl M."/>
            <person name="Wang X."/>
            <person name="Yang L."/>
            <person name="Nasrallah M.E."/>
            <person name="Bergelson J."/>
            <person name="Carrington J.C."/>
            <person name="Gaut B.S."/>
            <person name="Schmutz J."/>
            <person name="Mayer K.F.X."/>
            <person name="Van de Peer Y."/>
            <person name="Grigoriev I.V."/>
            <person name="Nordborg M."/>
            <person name="Weigel D."/>
            <person name="Guo Y.-L."/>
        </authorList>
    </citation>
    <scope>NUCLEOTIDE SEQUENCE [LARGE SCALE GENOMIC DNA]</scope>
    <source>
        <strain evidence="3">cv. MN47</strain>
    </source>
</reference>
<dbReference type="GO" id="GO:0043531">
    <property type="term" value="F:ADP binding"/>
    <property type="evidence" value="ECO:0007669"/>
    <property type="project" value="InterPro"/>
</dbReference>
<name>D7KXG3_ARALL</name>
<organism evidence="3">
    <name type="scientific">Arabidopsis lyrata subsp. lyrata</name>
    <name type="common">Lyre-leaved rock-cress</name>
    <dbReference type="NCBI Taxonomy" id="81972"/>
    <lineage>
        <taxon>Eukaryota</taxon>
        <taxon>Viridiplantae</taxon>
        <taxon>Streptophyta</taxon>
        <taxon>Embryophyta</taxon>
        <taxon>Tracheophyta</taxon>
        <taxon>Spermatophyta</taxon>
        <taxon>Magnoliopsida</taxon>
        <taxon>eudicotyledons</taxon>
        <taxon>Gunneridae</taxon>
        <taxon>Pentapetalae</taxon>
        <taxon>rosids</taxon>
        <taxon>malvids</taxon>
        <taxon>Brassicales</taxon>
        <taxon>Brassicaceae</taxon>
        <taxon>Camelineae</taxon>
        <taxon>Arabidopsis</taxon>
    </lineage>
</organism>
<dbReference type="Pfam" id="PF00931">
    <property type="entry name" value="NB-ARC"/>
    <property type="match status" value="1"/>
</dbReference>
<dbReference type="STRING" id="81972.D7KXG3"/>
<dbReference type="HOGENOM" id="CLU_122145_1_0_1"/>
<keyword evidence="3" id="KW-1185">Reference proteome</keyword>
<evidence type="ECO:0000259" key="1">
    <source>
        <dbReference type="Pfam" id="PF00931"/>
    </source>
</evidence>
<dbReference type="PANTHER" id="PTHR19338:SF66">
    <property type="entry name" value="NB-ARC DOMAIN-CONTAINING PROTEIN"/>
    <property type="match status" value="1"/>
</dbReference>
<dbReference type="Gene3D" id="3.40.50.300">
    <property type="entry name" value="P-loop containing nucleotide triphosphate hydrolases"/>
    <property type="match status" value="1"/>
</dbReference>
<feature type="domain" description="NB-ARC" evidence="1">
    <location>
        <begin position="1"/>
        <end position="81"/>
    </location>
</feature>
<dbReference type="InterPro" id="IPR002182">
    <property type="entry name" value="NB-ARC"/>
</dbReference>
<protein>
    <submittedName>
        <fullName evidence="2">Predicted protein</fullName>
    </submittedName>
</protein>
<dbReference type="EMBL" id="GL348714">
    <property type="protein sequence ID" value="EFH62915.1"/>
    <property type="molecule type" value="Genomic_DNA"/>
</dbReference>
<dbReference type="eggNOG" id="KOG4658">
    <property type="taxonomic scope" value="Eukaryota"/>
</dbReference>
<evidence type="ECO:0000313" key="3">
    <source>
        <dbReference type="Proteomes" id="UP000008694"/>
    </source>
</evidence>
<dbReference type="InterPro" id="IPR027417">
    <property type="entry name" value="P-loop_NTPase"/>
</dbReference>
<dbReference type="SUPFAM" id="SSF52540">
    <property type="entry name" value="P-loop containing nucleoside triphosphate hydrolases"/>
    <property type="match status" value="1"/>
</dbReference>
<gene>
    <name evidence="2" type="ORF">ARALYDRAFT_675426</name>
</gene>
<evidence type="ECO:0000313" key="2">
    <source>
        <dbReference type="EMBL" id="EFH62915.1"/>
    </source>
</evidence>
<accession>D7KXG3</accession>
<dbReference type="PANTHER" id="PTHR19338">
    <property type="entry name" value="TRANSLOCASE OF INNER MITOCHONDRIAL MEMBRANE 13 HOMOLOG"/>
    <property type="match status" value="1"/>
</dbReference>
<dbReference type="AlphaFoldDB" id="D7KXG3"/>
<proteinExistence type="predicted"/>
<dbReference type="Gramene" id="Al_scaffold_0002_576">
    <property type="protein sequence ID" value="Al_scaffold_0002_576"/>
    <property type="gene ID" value="Al_scaffold_0002_576"/>
</dbReference>
<dbReference type="Proteomes" id="UP000008694">
    <property type="component" value="Unassembled WGS sequence"/>
</dbReference>